<dbReference type="EMBL" id="OZ004260">
    <property type="protein sequence ID" value="CAK7921685.1"/>
    <property type="molecule type" value="Genomic_DNA"/>
</dbReference>
<name>A0ABP0EQ97_9ASCO</name>
<proteinExistence type="predicted"/>
<evidence type="ECO:0000313" key="8">
    <source>
        <dbReference type="Proteomes" id="UP001497600"/>
    </source>
</evidence>
<sequence>MTRFEVTPELKSLITKSTLNAEIIDKLVSSDHISHQNLVTFYKTCKPTDSLLQLIKTTKVYIPSTVPEKKPQSKEFIKNMEMLRLKAKEDEYQKLINPTPEMQTLYEQTSDSKQSPAQMHKELKNQLTTILNVFISVASVMYAVWYWTNSSMRIQTSYRVLLSLFFGILVLVAEVVVYMGYINKVEEARKKERQTKEVKTFLKQLD</sequence>
<organism evidence="7 8">
    <name type="scientific">[Candida] anglica</name>
    <dbReference type="NCBI Taxonomy" id="148631"/>
    <lineage>
        <taxon>Eukaryota</taxon>
        <taxon>Fungi</taxon>
        <taxon>Dikarya</taxon>
        <taxon>Ascomycota</taxon>
        <taxon>Saccharomycotina</taxon>
        <taxon>Pichiomycetes</taxon>
        <taxon>Debaryomycetaceae</taxon>
        <taxon>Kurtzmaniella</taxon>
    </lineage>
</organism>
<evidence type="ECO:0000256" key="6">
    <source>
        <dbReference type="SAM" id="Phobius"/>
    </source>
</evidence>
<keyword evidence="5 6" id="KW-0472">Membrane</keyword>
<dbReference type="Pfam" id="PF11712">
    <property type="entry name" value="Vma12"/>
    <property type="match status" value="1"/>
</dbReference>
<gene>
    <name evidence="7" type="primary">VPH2</name>
    <name evidence="7" type="ORF">CAAN4_H17172</name>
</gene>
<accession>A0ABP0EQ97</accession>
<feature type="transmembrane region" description="Helical" evidence="6">
    <location>
        <begin position="129"/>
        <end position="148"/>
    </location>
</feature>
<keyword evidence="2 6" id="KW-0812">Transmembrane</keyword>
<protein>
    <submittedName>
        <fullName evidence="7">Vacuolar ATPase assembly integral membrane protein Vph2p</fullName>
    </submittedName>
</protein>
<keyword evidence="3" id="KW-0256">Endoplasmic reticulum</keyword>
<keyword evidence="4 6" id="KW-1133">Transmembrane helix</keyword>
<evidence type="ECO:0000256" key="2">
    <source>
        <dbReference type="ARBA" id="ARBA00022692"/>
    </source>
</evidence>
<evidence type="ECO:0000256" key="3">
    <source>
        <dbReference type="ARBA" id="ARBA00022824"/>
    </source>
</evidence>
<dbReference type="InterPro" id="IPR021013">
    <property type="entry name" value="ATPase_Vma12"/>
</dbReference>
<evidence type="ECO:0000313" key="7">
    <source>
        <dbReference type="EMBL" id="CAK7921685.1"/>
    </source>
</evidence>
<evidence type="ECO:0000256" key="4">
    <source>
        <dbReference type="ARBA" id="ARBA00022989"/>
    </source>
</evidence>
<reference evidence="7 8" key="1">
    <citation type="submission" date="2024-01" db="EMBL/GenBank/DDBJ databases">
        <authorList>
            <consortium name="Genoscope - CEA"/>
            <person name="William W."/>
        </authorList>
    </citation>
    <scope>NUCLEOTIDE SEQUENCE [LARGE SCALE GENOMIC DNA]</scope>
    <source>
        <strain evidence="7 8">29B2s-10</strain>
    </source>
</reference>
<feature type="transmembrane region" description="Helical" evidence="6">
    <location>
        <begin position="160"/>
        <end position="181"/>
    </location>
</feature>
<keyword evidence="8" id="KW-1185">Reference proteome</keyword>
<dbReference type="PANTHER" id="PTHR31394:SF1">
    <property type="entry name" value="TRANSMEMBRANE PROTEIN 199"/>
    <property type="match status" value="1"/>
</dbReference>
<evidence type="ECO:0000256" key="5">
    <source>
        <dbReference type="ARBA" id="ARBA00023136"/>
    </source>
</evidence>
<dbReference type="PANTHER" id="PTHR31394">
    <property type="entry name" value="TRANSMEMBRANE PROTEIN 199"/>
    <property type="match status" value="1"/>
</dbReference>
<evidence type="ECO:0000256" key="1">
    <source>
        <dbReference type="ARBA" id="ARBA00004477"/>
    </source>
</evidence>
<comment type="subcellular location">
    <subcellularLocation>
        <location evidence="1">Endoplasmic reticulum membrane</location>
        <topology evidence="1">Multi-pass membrane protein</topology>
    </subcellularLocation>
</comment>
<dbReference type="Proteomes" id="UP001497600">
    <property type="component" value="Chromosome H"/>
</dbReference>